<gene>
    <name evidence="1" type="ORF">MBJ925_LOCUS2910</name>
</gene>
<dbReference type="Proteomes" id="UP000663824">
    <property type="component" value="Unassembled WGS sequence"/>
</dbReference>
<organism evidence="1 2">
    <name type="scientific">Rotaria magnacalcarata</name>
    <dbReference type="NCBI Taxonomy" id="392030"/>
    <lineage>
        <taxon>Eukaryota</taxon>
        <taxon>Metazoa</taxon>
        <taxon>Spiralia</taxon>
        <taxon>Gnathifera</taxon>
        <taxon>Rotifera</taxon>
        <taxon>Eurotatoria</taxon>
        <taxon>Bdelloidea</taxon>
        <taxon>Philodinida</taxon>
        <taxon>Philodinidae</taxon>
        <taxon>Rotaria</taxon>
    </lineage>
</organism>
<accession>A0A816L0Q2</accession>
<protein>
    <submittedName>
        <fullName evidence="1">Uncharacterized protein</fullName>
    </submittedName>
</protein>
<dbReference type="EMBL" id="CAJNRE010000182">
    <property type="protein sequence ID" value="CAF1923648.1"/>
    <property type="molecule type" value="Genomic_DNA"/>
</dbReference>
<proteinExistence type="predicted"/>
<comment type="caution">
    <text evidence="1">The sequence shown here is derived from an EMBL/GenBank/DDBJ whole genome shotgun (WGS) entry which is preliminary data.</text>
</comment>
<sequence length="161" mass="18697">MRKWGTVPHNGLLVCNHESNTLELFNHAERIGGGFWPKEDSLITCIKWCSYLNTFLVLCSQSLYALNCCQEPFNIYPIAQVTPIDGNPMKYISINNDILLIKHGHGLFVDSYSLEKMKLIKRWTKNDFYPDTENTIYIHRIELYSNFCLAMNVEIDEDNDV</sequence>
<dbReference type="AlphaFoldDB" id="A0A816L0Q2"/>
<evidence type="ECO:0000313" key="1">
    <source>
        <dbReference type="EMBL" id="CAF1923648.1"/>
    </source>
</evidence>
<evidence type="ECO:0000313" key="2">
    <source>
        <dbReference type="Proteomes" id="UP000663824"/>
    </source>
</evidence>
<reference evidence="1" key="1">
    <citation type="submission" date="2021-02" db="EMBL/GenBank/DDBJ databases">
        <authorList>
            <person name="Nowell W R."/>
        </authorList>
    </citation>
    <scope>NUCLEOTIDE SEQUENCE</scope>
</reference>
<name>A0A816L0Q2_9BILA</name>